<keyword evidence="10" id="KW-0479">Metal-binding</keyword>
<dbReference type="Pfam" id="PF02537">
    <property type="entry name" value="CRCB"/>
    <property type="match status" value="1"/>
</dbReference>
<dbReference type="Proteomes" id="UP001501822">
    <property type="component" value="Unassembled WGS sequence"/>
</dbReference>
<protein>
    <recommendedName>
        <fullName evidence="10">Fluoride-specific ion channel FluC</fullName>
    </recommendedName>
</protein>
<evidence type="ECO:0000256" key="6">
    <source>
        <dbReference type="ARBA" id="ARBA00023303"/>
    </source>
</evidence>
<feature type="transmembrane region" description="Helical" evidence="10">
    <location>
        <begin position="83"/>
        <end position="106"/>
    </location>
</feature>
<evidence type="ECO:0000256" key="8">
    <source>
        <dbReference type="ARBA" id="ARBA00035585"/>
    </source>
</evidence>
<dbReference type="NCBIfam" id="TIGR00494">
    <property type="entry name" value="crcB"/>
    <property type="match status" value="1"/>
</dbReference>
<evidence type="ECO:0000256" key="11">
    <source>
        <dbReference type="SAM" id="MobiDB-lite"/>
    </source>
</evidence>
<feature type="region of interest" description="Disordered" evidence="11">
    <location>
        <begin position="1"/>
        <end position="34"/>
    </location>
</feature>
<reference evidence="12 13" key="1">
    <citation type="journal article" date="2019" name="Int. J. Syst. Evol. Microbiol.">
        <title>The Global Catalogue of Microorganisms (GCM) 10K type strain sequencing project: providing services to taxonomists for standard genome sequencing and annotation.</title>
        <authorList>
            <consortium name="The Broad Institute Genomics Platform"/>
            <consortium name="The Broad Institute Genome Sequencing Center for Infectious Disease"/>
            <person name="Wu L."/>
            <person name="Ma J."/>
        </authorList>
    </citation>
    <scope>NUCLEOTIDE SEQUENCE [LARGE SCALE GENOMIC DNA]</scope>
    <source>
        <strain evidence="12 13">JCM 3146</strain>
    </source>
</reference>
<comment type="caution">
    <text evidence="12">The sequence shown here is derived from an EMBL/GenBank/DDBJ whole genome shotgun (WGS) entry which is preliminary data.</text>
</comment>
<keyword evidence="6 10" id="KW-0407">Ion channel</keyword>
<proteinExistence type="inferred from homology"/>
<feature type="transmembrane region" description="Helical" evidence="10">
    <location>
        <begin position="157"/>
        <end position="175"/>
    </location>
</feature>
<name>A0ABN0VSI8_9ACTN</name>
<evidence type="ECO:0000256" key="10">
    <source>
        <dbReference type="HAMAP-Rule" id="MF_00454"/>
    </source>
</evidence>
<keyword evidence="10" id="KW-0406">Ion transport</keyword>
<comment type="catalytic activity">
    <reaction evidence="8">
        <text>fluoride(in) = fluoride(out)</text>
        <dbReference type="Rhea" id="RHEA:76159"/>
        <dbReference type="ChEBI" id="CHEBI:17051"/>
    </reaction>
    <physiologicalReaction direction="left-to-right" evidence="8">
        <dbReference type="Rhea" id="RHEA:76160"/>
    </physiologicalReaction>
</comment>
<keyword evidence="13" id="KW-1185">Reference proteome</keyword>
<feature type="binding site" evidence="10">
    <location>
        <position position="125"/>
    </location>
    <ligand>
        <name>Na(+)</name>
        <dbReference type="ChEBI" id="CHEBI:29101"/>
        <note>structural</note>
    </ligand>
</feature>
<dbReference type="RefSeq" id="WP_252808382.1">
    <property type="nucleotide sequence ID" value="NZ_BAAABM010000003.1"/>
</dbReference>
<dbReference type="EMBL" id="BAAABM010000003">
    <property type="protein sequence ID" value="GAA0316203.1"/>
    <property type="molecule type" value="Genomic_DNA"/>
</dbReference>
<keyword evidence="10" id="KW-0813">Transport</keyword>
<dbReference type="InterPro" id="IPR003691">
    <property type="entry name" value="FluC"/>
</dbReference>
<comment type="function">
    <text evidence="9 10">Fluoride-specific ion channel. Important for reducing fluoride concentration in the cell, thus reducing its toxicity.</text>
</comment>
<keyword evidence="5 10" id="KW-0472">Membrane</keyword>
<accession>A0ABN0VSI8</accession>
<keyword evidence="3 10" id="KW-0812">Transmembrane</keyword>
<feature type="transmembrane region" description="Helical" evidence="10">
    <location>
        <begin position="52"/>
        <end position="71"/>
    </location>
</feature>
<sequence>MTSPFPDGAAGHHVEEPAGLPIDPDAGPGDEDAHSERGVFAVRGTPRRNRQWSVLAVISLGGALGTVTRYLVSQALPVKAGHFPWATFLTNLSGCFALGLLMVFVLDVWPPNRYVRPFLGVGFLGGYTTFSTFAVEVRNLAGHGAWTLADAYAVNSLVGGLVAVWCGIALARLIAGLPVRRNRGE</sequence>
<comment type="similarity">
    <text evidence="7 10">Belongs to the fluoride channel Fluc/FEX (TC 1.A.43) family.</text>
</comment>
<feature type="binding site" evidence="10">
    <location>
        <position position="128"/>
    </location>
    <ligand>
        <name>Na(+)</name>
        <dbReference type="ChEBI" id="CHEBI:29101"/>
        <note>structural</note>
    </ligand>
</feature>
<comment type="activity regulation">
    <text evidence="10">Na(+) is not transported, but it plays an essential structural role and its presence is essential for fluoride channel function.</text>
</comment>
<evidence type="ECO:0000256" key="7">
    <source>
        <dbReference type="ARBA" id="ARBA00035120"/>
    </source>
</evidence>
<evidence type="ECO:0000256" key="5">
    <source>
        <dbReference type="ARBA" id="ARBA00023136"/>
    </source>
</evidence>
<keyword evidence="2 10" id="KW-1003">Cell membrane</keyword>
<comment type="subcellular location">
    <subcellularLocation>
        <location evidence="1 10">Cell membrane</location>
        <topology evidence="1 10">Multi-pass membrane protein</topology>
    </subcellularLocation>
</comment>
<keyword evidence="4 10" id="KW-1133">Transmembrane helix</keyword>
<dbReference type="PANTHER" id="PTHR28259:SF1">
    <property type="entry name" value="FLUORIDE EXPORT PROTEIN 1-RELATED"/>
    <property type="match status" value="1"/>
</dbReference>
<gene>
    <name evidence="10" type="primary">fluC</name>
    <name evidence="10" type="synonym">crcB</name>
    <name evidence="12" type="ORF">GCM10010151_02760</name>
</gene>
<evidence type="ECO:0000256" key="4">
    <source>
        <dbReference type="ARBA" id="ARBA00022989"/>
    </source>
</evidence>
<feature type="transmembrane region" description="Helical" evidence="10">
    <location>
        <begin position="118"/>
        <end position="137"/>
    </location>
</feature>
<dbReference type="HAMAP" id="MF_00454">
    <property type="entry name" value="FluC"/>
    <property type="match status" value="1"/>
</dbReference>
<evidence type="ECO:0000313" key="13">
    <source>
        <dbReference type="Proteomes" id="UP001501822"/>
    </source>
</evidence>
<evidence type="ECO:0000256" key="1">
    <source>
        <dbReference type="ARBA" id="ARBA00004651"/>
    </source>
</evidence>
<evidence type="ECO:0000256" key="9">
    <source>
        <dbReference type="ARBA" id="ARBA00049940"/>
    </source>
</evidence>
<dbReference type="PANTHER" id="PTHR28259">
    <property type="entry name" value="FLUORIDE EXPORT PROTEIN 1-RELATED"/>
    <property type="match status" value="1"/>
</dbReference>
<keyword evidence="10" id="KW-0915">Sodium</keyword>
<evidence type="ECO:0000256" key="2">
    <source>
        <dbReference type="ARBA" id="ARBA00022475"/>
    </source>
</evidence>
<evidence type="ECO:0000313" key="12">
    <source>
        <dbReference type="EMBL" id="GAA0316203.1"/>
    </source>
</evidence>
<evidence type="ECO:0000256" key="3">
    <source>
        <dbReference type="ARBA" id="ARBA00022692"/>
    </source>
</evidence>
<organism evidence="12 13">
    <name type="scientific">Actinoallomurus spadix</name>
    <dbReference type="NCBI Taxonomy" id="79912"/>
    <lineage>
        <taxon>Bacteria</taxon>
        <taxon>Bacillati</taxon>
        <taxon>Actinomycetota</taxon>
        <taxon>Actinomycetes</taxon>
        <taxon>Streptosporangiales</taxon>
        <taxon>Thermomonosporaceae</taxon>
        <taxon>Actinoallomurus</taxon>
    </lineage>
</organism>